<keyword evidence="2" id="KW-0489">Methyltransferase</keyword>
<dbReference type="Proteomes" id="UP000811255">
    <property type="component" value="Unassembled WGS sequence"/>
</dbReference>
<name>A0ABS5W7A7_9SPHN</name>
<protein>
    <submittedName>
        <fullName evidence="2">Methyltransferase domain-containing protein</fullName>
    </submittedName>
</protein>
<dbReference type="GO" id="GO:0032259">
    <property type="term" value="P:methylation"/>
    <property type="evidence" value="ECO:0007669"/>
    <property type="project" value="UniProtKB-KW"/>
</dbReference>
<dbReference type="SUPFAM" id="SSF53335">
    <property type="entry name" value="S-adenosyl-L-methionine-dependent methyltransferases"/>
    <property type="match status" value="1"/>
</dbReference>
<evidence type="ECO:0000259" key="1">
    <source>
        <dbReference type="Pfam" id="PF13649"/>
    </source>
</evidence>
<keyword evidence="2" id="KW-0808">Transferase</keyword>
<gene>
    <name evidence="2" type="ORF">KK137_14935</name>
</gene>
<organism evidence="2 3">
    <name type="scientific">Croceibacterium selenioxidans</name>
    <dbReference type="NCBI Taxonomy" id="2838833"/>
    <lineage>
        <taxon>Bacteria</taxon>
        <taxon>Pseudomonadati</taxon>
        <taxon>Pseudomonadota</taxon>
        <taxon>Alphaproteobacteria</taxon>
        <taxon>Sphingomonadales</taxon>
        <taxon>Erythrobacteraceae</taxon>
        <taxon>Croceibacterium</taxon>
    </lineage>
</organism>
<dbReference type="EMBL" id="JAHFVK010000002">
    <property type="protein sequence ID" value="MBT2135632.1"/>
    <property type="molecule type" value="Genomic_DNA"/>
</dbReference>
<comment type="caution">
    <text evidence="2">The sequence shown here is derived from an EMBL/GenBank/DDBJ whole genome shotgun (WGS) entry which is preliminary data.</text>
</comment>
<sequence>MDFQALSTAYTGEAAAGYDARRAPTTKWLTEDETVRDLLRVLPPGASVLDVPVGTGRFLELYQERGFKVAGRDISPDMLRAAQGKLNELDGLDCSLDLADIRTIPEYDGQFDCALSVRFLNWVDARGLEDSLRELRRVSKRYLIVGVRHWVPPRDLLLNGPKGLRRFLRRYLIDLRRSVRDWFTPRPLRKARTNQHEREVVLHTFSKLGLRIDAQHLVEHGRDGTDYFLYRLVKETV</sequence>
<proteinExistence type="predicted"/>
<dbReference type="GO" id="GO:0008168">
    <property type="term" value="F:methyltransferase activity"/>
    <property type="evidence" value="ECO:0007669"/>
    <property type="project" value="UniProtKB-KW"/>
</dbReference>
<keyword evidence="3" id="KW-1185">Reference proteome</keyword>
<accession>A0ABS5W7A7</accession>
<dbReference type="InterPro" id="IPR041698">
    <property type="entry name" value="Methyltransf_25"/>
</dbReference>
<dbReference type="RefSeq" id="WP_214537322.1">
    <property type="nucleotide sequence ID" value="NZ_JAHFVK010000002.1"/>
</dbReference>
<dbReference type="InterPro" id="IPR029063">
    <property type="entry name" value="SAM-dependent_MTases_sf"/>
</dbReference>
<feature type="domain" description="Methyltransferase" evidence="1">
    <location>
        <begin position="48"/>
        <end position="140"/>
    </location>
</feature>
<reference evidence="2 3" key="1">
    <citation type="submission" date="2021-05" db="EMBL/GenBank/DDBJ databases">
        <title>Croceibacterium sp. LX-88 genome sequence.</title>
        <authorList>
            <person name="Luo X."/>
        </authorList>
    </citation>
    <scope>NUCLEOTIDE SEQUENCE [LARGE SCALE GENOMIC DNA]</scope>
    <source>
        <strain evidence="2 3">LX-88</strain>
    </source>
</reference>
<evidence type="ECO:0000313" key="3">
    <source>
        <dbReference type="Proteomes" id="UP000811255"/>
    </source>
</evidence>
<evidence type="ECO:0000313" key="2">
    <source>
        <dbReference type="EMBL" id="MBT2135632.1"/>
    </source>
</evidence>
<dbReference type="CDD" id="cd02440">
    <property type="entry name" value="AdoMet_MTases"/>
    <property type="match status" value="1"/>
</dbReference>
<dbReference type="Gene3D" id="3.40.50.150">
    <property type="entry name" value="Vaccinia Virus protein VP39"/>
    <property type="match status" value="1"/>
</dbReference>
<dbReference type="Pfam" id="PF13649">
    <property type="entry name" value="Methyltransf_25"/>
    <property type="match status" value="1"/>
</dbReference>